<accession>A0A0P6XCI3</accession>
<evidence type="ECO:0000313" key="2">
    <source>
        <dbReference type="Proteomes" id="UP000050501"/>
    </source>
</evidence>
<keyword evidence="2" id="KW-1185">Reference proteome</keyword>
<reference evidence="1 2" key="1">
    <citation type="submission" date="2015-07" db="EMBL/GenBank/DDBJ databases">
        <title>Genome sequence of Levilinea saccharolytica DSM 16555.</title>
        <authorList>
            <person name="Hemp J."/>
            <person name="Ward L.M."/>
            <person name="Pace L.A."/>
            <person name="Fischer W.W."/>
        </authorList>
    </citation>
    <scope>NUCLEOTIDE SEQUENCE [LARGE SCALE GENOMIC DNA]</scope>
    <source>
        <strain evidence="1 2">KIBI-1</strain>
    </source>
</reference>
<dbReference type="EMBL" id="LGCM01000060">
    <property type="protein sequence ID" value="KPL77475.1"/>
    <property type="molecule type" value="Genomic_DNA"/>
</dbReference>
<gene>
    <name evidence="1" type="ORF">ADN01_16455</name>
</gene>
<dbReference type="STRING" id="229921.ADN01_16455"/>
<sequence length="75" mass="8553">MIRGRWDIIPGWRVILEIWLGEVLYLPLAAILQIARGVLVARAEFDPNFDGVMPGRLCLLQAKSLDAKEVKFYNI</sequence>
<organism evidence="1 2">
    <name type="scientific">Levilinea saccharolytica</name>
    <dbReference type="NCBI Taxonomy" id="229921"/>
    <lineage>
        <taxon>Bacteria</taxon>
        <taxon>Bacillati</taxon>
        <taxon>Chloroflexota</taxon>
        <taxon>Anaerolineae</taxon>
        <taxon>Anaerolineales</taxon>
        <taxon>Anaerolineaceae</taxon>
        <taxon>Levilinea</taxon>
    </lineage>
</organism>
<protein>
    <submittedName>
        <fullName evidence="1">Uncharacterized protein</fullName>
    </submittedName>
</protein>
<dbReference type="AlphaFoldDB" id="A0A0P6XCI3"/>
<proteinExistence type="predicted"/>
<dbReference type="Proteomes" id="UP000050501">
    <property type="component" value="Unassembled WGS sequence"/>
</dbReference>
<evidence type="ECO:0000313" key="1">
    <source>
        <dbReference type="EMBL" id="KPL77475.1"/>
    </source>
</evidence>
<comment type="caution">
    <text evidence="1">The sequence shown here is derived from an EMBL/GenBank/DDBJ whole genome shotgun (WGS) entry which is preliminary data.</text>
</comment>
<name>A0A0P6XCI3_9CHLR</name>